<evidence type="ECO:0000313" key="9">
    <source>
        <dbReference type="Proteomes" id="UP000473014"/>
    </source>
</evidence>
<evidence type="ECO:0000256" key="4">
    <source>
        <dbReference type="ARBA" id="ARBA00023136"/>
    </source>
</evidence>
<keyword evidence="4 6" id="KW-0472">Membrane</keyword>
<evidence type="ECO:0000256" key="3">
    <source>
        <dbReference type="ARBA" id="ARBA00022989"/>
    </source>
</evidence>
<keyword evidence="9" id="KW-1185">Reference proteome</keyword>
<reference evidence="8 9" key="1">
    <citation type="submission" date="2019-11" db="EMBL/GenBank/DDBJ databases">
        <authorList>
            <person name="Yuan L."/>
        </authorList>
    </citation>
    <scope>NUCLEOTIDE SEQUENCE [LARGE SCALE GENOMIC DNA]</scope>
    <source>
        <strain evidence="8 9">TRM43335</strain>
    </source>
</reference>
<feature type="transmembrane region" description="Helical" evidence="6">
    <location>
        <begin position="56"/>
        <end position="76"/>
    </location>
</feature>
<comment type="subcellular location">
    <subcellularLocation>
        <location evidence="1">Endomembrane system</location>
        <topology evidence="1">Multi-pass membrane protein</topology>
    </subcellularLocation>
</comment>
<evidence type="ECO:0000313" key="8">
    <source>
        <dbReference type="EMBL" id="MTE18338.1"/>
    </source>
</evidence>
<evidence type="ECO:0000259" key="7">
    <source>
        <dbReference type="Pfam" id="PF02656"/>
    </source>
</evidence>
<evidence type="ECO:0000256" key="5">
    <source>
        <dbReference type="SAM" id="MobiDB-lite"/>
    </source>
</evidence>
<gene>
    <name evidence="8" type="ORF">F0L17_04175</name>
</gene>
<dbReference type="Proteomes" id="UP000473014">
    <property type="component" value="Unassembled WGS sequence"/>
</dbReference>
<dbReference type="Pfam" id="PF02656">
    <property type="entry name" value="DUF202"/>
    <property type="match status" value="1"/>
</dbReference>
<dbReference type="GO" id="GO:0012505">
    <property type="term" value="C:endomembrane system"/>
    <property type="evidence" value="ECO:0007669"/>
    <property type="project" value="UniProtKB-SubCell"/>
</dbReference>
<accession>A0A6G2B7V2</accession>
<evidence type="ECO:0000256" key="2">
    <source>
        <dbReference type="ARBA" id="ARBA00022692"/>
    </source>
</evidence>
<keyword evidence="2 6" id="KW-0812">Transmembrane</keyword>
<feature type="transmembrane region" description="Helical" evidence="6">
    <location>
        <begin position="88"/>
        <end position="114"/>
    </location>
</feature>
<organism evidence="8 9">
    <name type="scientific">Streptomyces taklimakanensis</name>
    <dbReference type="NCBI Taxonomy" id="2569853"/>
    <lineage>
        <taxon>Bacteria</taxon>
        <taxon>Bacillati</taxon>
        <taxon>Actinomycetota</taxon>
        <taxon>Actinomycetes</taxon>
        <taxon>Kitasatosporales</taxon>
        <taxon>Streptomycetaceae</taxon>
        <taxon>Streptomyces</taxon>
    </lineage>
</organism>
<proteinExistence type="predicted"/>
<feature type="region of interest" description="Disordered" evidence="5">
    <location>
        <begin position="1"/>
        <end position="21"/>
    </location>
</feature>
<feature type="transmembrane region" description="Helical" evidence="6">
    <location>
        <begin position="34"/>
        <end position="50"/>
    </location>
</feature>
<protein>
    <submittedName>
        <fullName evidence="8">DUF202 domain-containing protein</fullName>
    </submittedName>
</protein>
<comment type="caution">
    <text evidence="8">The sequence shown here is derived from an EMBL/GenBank/DDBJ whole genome shotgun (WGS) entry which is preliminary data.</text>
</comment>
<keyword evidence="3 6" id="KW-1133">Transmembrane helix</keyword>
<feature type="domain" description="DUF202" evidence="7">
    <location>
        <begin position="20"/>
        <end position="81"/>
    </location>
</feature>
<dbReference type="RefSeq" id="WP_162465771.1">
    <property type="nucleotide sequence ID" value="NZ_WIXO01000001.1"/>
</dbReference>
<evidence type="ECO:0000256" key="6">
    <source>
        <dbReference type="SAM" id="Phobius"/>
    </source>
</evidence>
<dbReference type="AlphaFoldDB" id="A0A6G2B7V2"/>
<evidence type="ECO:0000256" key="1">
    <source>
        <dbReference type="ARBA" id="ARBA00004127"/>
    </source>
</evidence>
<dbReference type="EMBL" id="WIXO01000001">
    <property type="protein sequence ID" value="MTE18338.1"/>
    <property type="molecule type" value="Genomic_DNA"/>
</dbReference>
<name>A0A6G2B7V2_9ACTN</name>
<dbReference type="InterPro" id="IPR003807">
    <property type="entry name" value="DUF202"/>
</dbReference>
<sequence length="115" mass="11522">MDGGAAGGGPPGGVAAVRDPAAQPERTRLAWRRTVLAFAVVTVLAVRHAAHGSGASAWWAAVAAAAAWVGLVAVAARRVRALTDPRPTPLGVSGALFAVICTLAVPISGVVVLLW</sequence>
<feature type="compositionally biased region" description="Gly residues" evidence="5">
    <location>
        <begin position="1"/>
        <end position="12"/>
    </location>
</feature>